<dbReference type="Gene3D" id="1.20.1250.20">
    <property type="entry name" value="MFS general substrate transporter like domains"/>
    <property type="match status" value="1"/>
</dbReference>
<sequence length="489" mass="55224">MLNNQNINNEFAHISLREKIAYGAGDLAQNLIFGTIGGFLLVYLITVNTLSAAAGATIFFIVKWINVFWDPWVGTVVDKAKITNSGKYRPYILKFGIPLTIVASLLFLPIDSTKGSFFYAFISYLATALIYSFVNIPYGSLNASLTRNNQEITKITTIRMTMANIANLLVYTLFPLFIQLVSPHQTLKNIGFFGIELNLGNYMTSDAGIAWFKVYAVYMLIGFAALVFCYFGTKERVLPKESSIEKIRYVDLVLELKNNYPLRILGLFFLISFTFMFFGNTVWPFYMNYNIGHQEWMGTIGLIGSLPGIFLVALWPYLRTTLGKKRFFFVFLTIFIIGQLLLYIWQFDNFKDSPMLGYIGRFLQQWGLTSATGFMWALVPEVINYGEFKSQKRVAGIINALMGLFFKIGLALGGIIPAYINSFFGFDGSQPTQTAEALSGINISMIWMPIIFAIIAGYVIALYPLSDEEIEKMNLTITKNNQLGESYEN</sequence>
<dbReference type="RefSeq" id="WP_382374016.1">
    <property type="nucleotide sequence ID" value="NZ_JBHLWA010000021.1"/>
</dbReference>
<keyword evidence="2" id="KW-0472">Membrane</keyword>
<feature type="transmembrane region" description="Helical" evidence="2">
    <location>
        <begin position="327"/>
        <end position="346"/>
    </location>
</feature>
<feature type="transmembrane region" description="Helical" evidence="2">
    <location>
        <begin position="116"/>
        <end position="136"/>
    </location>
</feature>
<keyword evidence="2" id="KW-1133">Transmembrane helix</keyword>
<organism evidence="3 4">
    <name type="scientific">Gallibacterium melopsittaci</name>
    <dbReference type="NCBI Taxonomy" id="516063"/>
    <lineage>
        <taxon>Bacteria</taxon>
        <taxon>Pseudomonadati</taxon>
        <taxon>Pseudomonadota</taxon>
        <taxon>Gammaproteobacteria</taxon>
        <taxon>Pasteurellales</taxon>
        <taxon>Pasteurellaceae</taxon>
        <taxon>Gallibacterium</taxon>
    </lineage>
</organism>
<evidence type="ECO:0000256" key="2">
    <source>
        <dbReference type="SAM" id="Phobius"/>
    </source>
</evidence>
<dbReference type="InterPro" id="IPR001927">
    <property type="entry name" value="Na/Gal_symport"/>
</dbReference>
<feature type="transmembrane region" description="Helical" evidence="2">
    <location>
        <begin position="264"/>
        <end position="284"/>
    </location>
</feature>
<protein>
    <submittedName>
        <fullName evidence="3">MFS transporter</fullName>
    </submittedName>
</protein>
<dbReference type="PANTHER" id="PTHR11328:SF24">
    <property type="entry name" value="MAJOR FACILITATOR SUPERFAMILY (MFS) PROFILE DOMAIN-CONTAINING PROTEIN"/>
    <property type="match status" value="1"/>
</dbReference>
<feature type="transmembrane region" description="Helical" evidence="2">
    <location>
        <begin position="440"/>
        <end position="463"/>
    </location>
</feature>
<dbReference type="InterPro" id="IPR036259">
    <property type="entry name" value="MFS_trans_sf"/>
</dbReference>
<feature type="transmembrane region" description="Helical" evidence="2">
    <location>
        <begin position="209"/>
        <end position="231"/>
    </location>
</feature>
<dbReference type="CDD" id="cd17332">
    <property type="entry name" value="MFS_MelB_like"/>
    <property type="match status" value="1"/>
</dbReference>
<comment type="caution">
    <text evidence="3">The sequence shown here is derived from an EMBL/GenBank/DDBJ whole genome shotgun (WGS) entry which is preliminary data.</text>
</comment>
<feature type="transmembrane region" description="Helical" evidence="2">
    <location>
        <begin position="40"/>
        <end position="62"/>
    </location>
</feature>
<feature type="transmembrane region" description="Helical" evidence="2">
    <location>
        <begin position="397"/>
        <end position="420"/>
    </location>
</feature>
<dbReference type="PANTHER" id="PTHR11328">
    <property type="entry name" value="MAJOR FACILITATOR SUPERFAMILY DOMAIN-CONTAINING PROTEIN"/>
    <property type="match status" value="1"/>
</dbReference>
<feature type="transmembrane region" description="Helical" evidence="2">
    <location>
        <begin position="296"/>
        <end position="315"/>
    </location>
</feature>
<feature type="transmembrane region" description="Helical" evidence="2">
    <location>
        <begin position="366"/>
        <end position="385"/>
    </location>
</feature>
<name>A0ABV6HVL1_9PAST</name>
<dbReference type="InterPro" id="IPR039672">
    <property type="entry name" value="MFS_2"/>
</dbReference>
<comment type="similarity">
    <text evidence="1">Belongs to the sodium:galactoside symporter (TC 2.A.2) family.</text>
</comment>
<dbReference type="SUPFAM" id="SSF103473">
    <property type="entry name" value="MFS general substrate transporter"/>
    <property type="match status" value="1"/>
</dbReference>
<gene>
    <name evidence="3" type="ORF">ACFFHT_04945</name>
</gene>
<keyword evidence="4" id="KW-1185">Reference proteome</keyword>
<dbReference type="Pfam" id="PF13347">
    <property type="entry name" value="MFS_2"/>
    <property type="match status" value="1"/>
</dbReference>
<dbReference type="NCBIfam" id="TIGR00792">
    <property type="entry name" value="gph"/>
    <property type="match status" value="1"/>
</dbReference>
<feature type="transmembrane region" description="Helical" evidence="2">
    <location>
        <begin position="91"/>
        <end position="110"/>
    </location>
</feature>
<evidence type="ECO:0000256" key="1">
    <source>
        <dbReference type="ARBA" id="ARBA00009617"/>
    </source>
</evidence>
<keyword evidence="2" id="KW-0812">Transmembrane</keyword>
<dbReference type="Proteomes" id="UP001589769">
    <property type="component" value="Unassembled WGS sequence"/>
</dbReference>
<reference evidence="3 4" key="1">
    <citation type="submission" date="2024-09" db="EMBL/GenBank/DDBJ databases">
        <authorList>
            <person name="Sun Q."/>
            <person name="Mori K."/>
        </authorList>
    </citation>
    <scope>NUCLEOTIDE SEQUENCE [LARGE SCALE GENOMIC DNA]</scope>
    <source>
        <strain evidence="3 4">CCM 7538</strain>
    </source>
</reference>
<dbReference type="EMBL" id="JBHLWA010000021">
    <property type="protein sequence ID" value="MFC0322902.1"/>
    <property type="molecule type" value="Genomic_DNA"/>
</dbReference>
<feature type="transmembrane region" description="Helical" evidence="2">
    <location>
        <begin position="157"/>
        <end position="178"/>
    </location>
</feature>
<accession>A0ABV6HVL1</accession>
<evidence type="ECO:0000313" key="3">
    <source>
        <dbReference type="EMBL" id="MFC0322902.1"/>
    </source>
</evidence>
<evidence type="ECO:0000313" key="4">
    <source>
        <dbReference type="Proteomes" id="UP001589769"/>
    </source>
</evidence>
<proteinExistence type="inferred from homology"/>